<dbReference type="AlphaFoldDB" id="A0A949T8A9"/>
<reference evidence="2" key="1">
    <citation type="journal article" date="2021" name="Mol. Ecol.">
        <title>Polar bear-adapted Ursidibacter maritimus are remarkably conserved after generations in captivity.</title>
        <authorList>
            <person name="Espinosa-Gongora C."/>
            <person name="Hansen M.J."/>
            <person name="Bertelsen M.F."/>
            <person name="Bojesen A.M."/>
        </authorList>
    </citation>
    <scope>NUCLEOTIDE SEQUENCE</scope>
    <source>
        <strain evidence="2">Pb43105x</strain>
    </source>
</reference>
<dbReference type="RefSeq" id="WP_218192856.1">
    <property type="nucleotide sequence ID" value="NZ_JABUMI010000022.1"/>
</dbReference>
<feature type="region of interest" description="Disordered" evidence="1">
    <location>
        <begin position="444"/>
        <end position="472"/>
    </location>
</feature>
<evidence type="ECO:0000313" key="2">
    <source>
        <dbReference type="EMBL" id="MBV6547445.1"/>
    </source>
</evidence>
<feature type="compositionally biased region" description="Basic and acidic residues" evidence="1">
    <location>
        <begin position="489"/>
        <end position="524"/>
    </location>
</feature>
<dbReference type="EMBL" id="JABUMC010000026">
    <property type="protein sequence ID" value="MBV6547445.1"/>
    <property type="molecule type" value="Genomic_DNA"/>
</dbReference>
<comment type="caution">
    <text evidence="2">The sequence shown here is derived from an EMBL/GenBank/DDBJ whole genome shotgun (WGS) entry which is preliminary data.</text>
</comment>
<sequence length="570" mass="63663">MAEQGLQALRDWSAKADMQRERMAILQYYAEERENRDAREARNANLARNVVGGMGVSLGGANSFNSFGGGLYFDNNINTLMVRLSFLDREMRLDDLTPEFIDKRLYNDKGELTNDITRNDAITLLTAMETKGGFEEQDKSTVVANAANNILSQTRQGSNPAYEVGDNKKVVEVSGVSSQDEKQVIQQALGVDKPASQQATYFAVAVLDAAYHQNDAVVRSANNLEKKYLEQGIKKNRDEIMEEAKGAYQKTIDEVKRVHPNISDENAQAVASKQTHDTITKEQLRDKSKIASSIFGSNGDKPVVSKHLVQSLVDSMNKDGTIPFDCKDQIDSLLKTKDLNEFNKLTENLSSGEKQNVLHAMFLQNDDKTKKILMNSGYTEQQAVDFLKANNKDFNQQQEMNTESVDYGEGKVILNAVMQNSSLQNQAHQTNNDVSSFIANTKASKASKASNAEPIQELAPENKGKPDSQASLVSSIASVKKTPTFQMKKTKEEQDENIKKETESYFADKVEPNRTTDHSPRALNEKNTTASIEEQKLILRREELNMTQEEKMRMEQEKANNVNASKGIEV</sequence>
<evidence type="ECO:0000313" key="3">
    <source>
        <dbReference type="Proteomes" id="UP000732858"/>
    </source>
</evidence>
<gene>
    <name evidence="2" type="ORF">HT672_09210</name>
</gene>
<evidence type="ECO:0000256" key="1">
    <source>
        <dbReference type="SAM" id="MobiDB-lite"/>
    </source>
</evidence>
<accession>A0A949T8A9</accession>
<protein>
    <submittedName>
        <fullName evidence="2">Uncharacterized protein</fullName>
    </submittedName>
</protein>
<organism evidence="2 3">
    <name type="scientific">Ursidibacter maritimus</name>
    <dbReference type="NCBI Taxonomy" id="1331689"/>
    <lineage>
        <taxon>Bacteria</taxon>
        <taxon>Pseudomonadati</taxon>
        <taxon>Pseudomonadota</taxon>
        <taxon>Gammaproteobacteria</taxon>
        <taxon>Pasteurellales</taxon>
        <taxon>Pasteurellaceae</taxon>
        <taxon>Ursidibacter</taxon>
    </lineage>
</organism>
<proteinExistence type="predicted"/>
<dbReference type="Proteomes" id="UP000732858">
    <property type="component" value="Unassembled WGS sequence"/>
</dbReference>
<feature type="region of interest" description="Disordered" evidence="1">
    <location>
        <begin position="484"/>
        <end position="532"/>
    </location>
</feature>
<name>A0A949T8A9_9PAST</name>